<dbReference type="EMBL" id="SRLB01000067">
    <property type="protein sequence ID" value="TGD92006.1"/>
    <property type="molecule type" value="Genomic_DNA"/>
</dbReference>
<evidence type="ECO:0000313" key="2">
    <source>
        <dbReference type="Proteomes" id="UP000297535"/>
    </source>
</evidence>
<proteinExistence type="predicted"/>
<keyword evidence="2" id="KW-1185">Reference proteome</keyword>
<dbReference type="RefSeq" id="WP_135419951.1">
    <property type="nucleotide sequence ID" value="NZ_SRLB01000067.1"/>
</dbReference>
<evidence type="ECO:0000313" key="1">
    <source>
        <dbReference type="EMBL" id="TGD92006.1"/>
    </source>
</evidence>
<accession>A0A4Z0NEF9</accession>
<dbReference type="AlphaFoldDB" id="A0A4Z0NEF9"/>
<dbReference type="OrthoDB" id="7993001at2"/>
<comment type="caution">
    <text evidence="1">The sequence shown here is derived from an EMBL/GenBank/DDBJ whole genome shotgun (WGS) entry which is preliminary data.</text>
</comment>
<name>A0A4Z0NEF9_9HYPH</name>
<sequence length="131" mass="14440">MLTRLLTPADLMLMIGNVCAARDPSFLSETAGKRGDFRFYAQEVKDEVSHGVPTAENLLVLRQAADVAKAGALKAIESLRSDSPDTELSAINAWCDTIVKSLVREYIRTHDDRHAEFELLLARAKARATPD</sequence>
<protein>
    <submittedName>
        <fullName evidence="1">Uncharacterized protein</fullName>
    </submittedName>
</protein>
<gene>
    <name evidence="1" type="ORF">EU555_35245</name>
</gene>
<dbReference type="Proteomes" id="UP000297535">
    <property type="component" value="Unassembled WGS sequence"/>
</dbReference>
<organism evidence="1 2">
    <name type="scientific">Methylobacterium nonmethylotrophicum</name>
    <dbReference type="NCBI Taxonomy" id="1141884"/>
    <lineage>
        <taxon>Bacteria</taxon>
        <taxon>Pseudomonadati</taxon>
        <taxon>Pseudomonadota</taxon>
        <taxon>Alphaproteobacteria</taxon>
        <taxon>Hyphomicrobiales</taxon>
        <taxon>Methylobacteriaceae</taxon>
        <taxon>Methylobacterium</taxon>
    </lineage>
</organism>
<reference evidence="1 2" key="1">
    <citation type="submission" date="2019-04" db="EMBL/GenBank/DDBJ databases">
        <authorList>
            <person name="Feng G."/>
            <person name="Zhu H."/>
        </authorList>
    </citation>
    <scope>NUCLEOTIDE SEQUENCE [LARGE SCALE GENOMIC DNA]</scope>
    <source>
        <strain evidence="1 2">6HR-1</strain>
    </source>
</reference>